<dbReference type="InterPro" id="IPR007278">
    <property type="entry name" value="DUF397"/>
</dbReference>
<name>A0A9W6UHJ3_9ACTN</name>
<dbReference type="Proteomes" id="UP001165092">
    <property type="component" value="Unassembled WGS sequence"/>
</dbReference>
<organism evidence="2 3">
    <name type="scientific">Nocardiopsis ansamitocini</name>
    <dbReference type="NCBI Taxonomy" id="1670832"/>
    <lineage>
        <taxon>Bacteria</taxon>
        <taxon>Bacillati</taxon>
        <taxon>Actinomycetota</taxon>
        <taxon>Actinomycetes</taxon>
        <taxon>Streptosporangiales</taxon>
        <taxon>Nocardiopsidaceae</taxon>
        <taxon>Nocardiopsis</taxon>
    </lineage>
</organism>
<gene>
    <name evidence="2" type="ORF">Nans01_10350</name>
</gene>
<dbReference type="EMBL" id="BSQG01000001">
    <property type="protein sequence ID" value="GLU46684.1"/>
    <property type="molecule type" value="Genomic_DNA"/>
</dbReference>
<protein>
    <recommendedName>
        <fullName evidence="1">DUF397 domain-containing protein</fullName>
    </recommendedName>
</protein>
<comment type="caution">
    <text evidence="2">The sequence shown here is derived from an EMBL/GenBank/DDBJ whole genome shotgun (WGS) entry which is preliminary data.</text>
</comment>
<evidence type="ECO:0000259" key="1">
    <source>
        <dbReference type="Pfam" id="PF04149"/>
    </source>
</evidence>
<reference evidence="2" key="1">
    <citation type="submission" date="2023-02" db="EMBL/GenBank/DDBJ databases">
        <title>Nocardiopsis ansamitocini NBRC 112285.</title>
        <authorList>
            <person name="Ichikawa N."/>
            <person name="Sato H."/>
            <person name="Tonouchi N."/>
        </authorList>
    </citation>
    <scope>NUCLEOTIDE SEQUENCE</scope>
    <source>
        <strain evidence="2">NBRC 112285</strain>
    </source>
</reference>
<dbReference type="RefSeq" id="WP_285757514.1">
    <property type="nucleotide sequence ID" value="NZ_BSQG01000001.1"/>
</dbReference>
<evidence type="ECO:0000313" key="2">
    <source>
        <dbReference type="EMBL" id="GLU46684.1"/>
    </source>
</evidence>
<feature type="domain" description="DUF397" evidence="1">
    <location>
        <begin position="14"/>
        <end position="65"/>
    </location>
</feature>
<sequence length="69" mass="7411">MTAGIGKRTSARGVWHTSSYSGDMGNCVEVVSLPRSHGVRDTQDRDGATLGFATTEWTAFVNSVKHEAL</sequence>
<proteinExistence type="predicted"/>
<dbReference type="AlphaFoldDB" id="A0A9W6UHJ3"/>
<dbReference type="Pfam" id="PF04149">
    <property type="entry name" value="DUF397"/>
    <property type="match status" value="1"/>
</dbReference>
<evidence type="ECO:0000313" key="3">
    <source>
        <dbReference type="Proteomes" id="UP001165092"/>
    </source>
</evidence>
<accession>A0A9W6UHJ3</accession>
<keyword evidence="3" id="KW-1185">Reference proteome</keyword>